<gene>
    <name evidence="1" type="ORF">METZ01_LOCUS219035</name>
</gene>
<organism evidence="1">
    <name type="scientific">marine metagenome</name>
    <dbReference type="NCBI Taxonomy" id="408172"/>
    <lineage>
        <taxon>unclassified sequences</taxon>
        <taxon>metagenomes</taxon>
        <taxon>ecological metagenomes</taxon>
    </lineage>
</organism>
<sequence>MERKSKLKPILTLEERVLILSSLNQVDEIISYKTEAELLIHLKNNKIGIRFLGDDYKNKNFTGMELNIPIHF</sequence>
<feature type="non-terminal residue" evidence="1">
    <location>
        <position position="72"/>
    </location>
</feature>
<dbReference type="EMBL" id="UINC01051708">
    <property type="protein sequence ID" value="SVB66181.1"/>
    <property type="molecule type" value="Genomic_DNA"/>
</dbReference>
<dbReference type="Gene3D" id="3.40.50.620">
    <property type="entry name" value="HUPs"/>
    <property type="match status" value="1"/>
</dbReference>
<reference evidence="1" key="1">
    <citation type="submission" date="2018-05" db="EMBL/GenBank/DDBJ databases">
        <authorList>
            <person name="Lanie J.A."/>
            <person name="Ng W.-L."/>
            <person name="Kazmierczak K.M."/>
            <person name="Andrzejewski T.M."/>
            <person name="Davidsen T.M."/>
            <person name="Wayne K.J."/>
            <person name="Tettelin H."/>
            <person name="Glass J.I."/>
            <person name="Rusch D."/>
            <person name="Podicherti R."/>
            <person name="Tsui H.-C.T."/>
            <person name="Winkler M.E."/>
        </authorList>
    </citation>
    <scope>NUCLEOTIDE SEQUENCE</scope>
</reference>
<accession>A0A382FW61</accession>
<dbReference type="AlphaFoldDB" id="A0A382FW61"/>
<protein>
    <submittedName>
        <fullName evidence="1">Uncharacterized protein</fullName>
    </submittedName>
</protein>
<dbReference type="InterPro" id="IPR014729">
    <property type="entry name" value="Rossmann-like_a/b/a_fold"/>
</dbReference>
<proteinExistence type="predicted"/>
<name>A0A382FW61_9ZZZZ</name>
<evidence type="ECO:0000313" key="1">
    <source>
        <dbReference type="EMBL" id="SVB66181.1"/>
    </source>
</evidence>